<evidence type="ECO:0000256" key="1">
    <source>
        <dbReference type="SAM" id="MobiDB-lite"/>
    </source>
</evidence>
<dbReference type="Proteomes" id="UP001228376">
    <property type="component" value="Unassembled WGS sequence"/>
</dbReference>
<evidence type="ECO:0000313" key="4">
    <source>
        <dbReference type="Proteomes" id="UP001228376"/>
    </source>
</evidence>
<organism evidence="3 4">
    <name type="scientific">Tigheibacillus jepli</name>
    <dbReference type="NCBI Taxonomy" id="3035914"/>
    <lineage>
        <taxon>Bacteria</taxon>
        <taxon>Bacillati</taxon>
        <taxon>Bacillota</taxon>
        <taxon>Bacilli</taxon>
        <taxon>Bacillales</taxon>
        <taxon>Bacillaceae</taxon>
        <taxon>Tigheibacillus</taxon>
    </lineage>
</organism>
<feature type="signal peptide" evidence="2">
    <location>
        <begin position="1"/>
        <end position="26"/>
    </location>
</feature>
<accession>A0ABU5CD56</accession>
<keyword evidence="2" id="KW-0732">Signal</keyword>
<dbReference type="RefSeq" id="WP_320384163.1">
    <property type="nucleotide sequence ID" value="NZ_JAROCA020000001.1"/>
</dbReference>
<dbReference type="EMBL" id="JAROCA020000001">
    <property type="protein sequence ID" value="MDY0404271.1"/>
    <property type="molecule type" value="Genomic_DNA"/>
</dbReference>
<sequence length="129" mass="14001">MKKKHRSFKFFSKAIIACGLVTGTFAGTSPVAPHEVSAASNVFGPFDAGIANEEKLIEMLKREGKLAKDASISEAESAVKAYVKRKSNGKQTKDKLPSGLAAPQKSKDVHMNGLKKAMEINLDKQRKIK</sequence>
<evidence type="ECO:0000313" key="3">
    <source>
        <dbReference type="EMBL" id="MDY0404271.1"/>
    </source>
</evidence>
<comment type="caution">
    <text evidence="3">The sequence shown here is derived from an EMBL/GenBank/DDBJ whole genome shotgun (WGS) entry which is preliminary data.</text>
</comment>
<reference evidence="3 4" key="1">
    <citation type="submission" date="2023-10" db="EMBL/GenBank/DDBJ databases">
        <title>179-bfca-hs.</title>
        <authorList>
            <person name="Miliotis G."/>
            <person name="Sengupta P."/>
            <person name="Hameed A."/>
            <person name="Chuvochina M."/>
            <person name="Mcdonagh F."/>
            <person name="Simpson A.C."/>
            <person name="Singh N.K."/>
            <person name="Rekha P.D."/>
            <person name="Raman K."/>
            <person name="Hugenholtz P."/>
            <person name="Venkateswaran K."/>
        </authorList>
    </citation>
    <scope>NUCLEOTIDE SEQUENCE [LARGE SCALE GENOMIC DNA]</scope>
    <source>
        <strain evidence="3 4">179-BFC-A-HS</strain>
    </source>
</reference>
<evidence type="ECO:0000256" key="2">
    <source>
        <dbReference type="SAM" id="SignalP"/>
    </source>
</evidence>
<name>A0ABU5CD56_9BACI</name>
<feature type="region of interest" description="Disordered" evidence="1">
    <location>
        <begin position="84"/>
        <end position="112"/>
    </location>
</feature>
<gene>
    <name evidence="3" type="ORF">P5G51_001545</name>
</gene>
<protein>
    <submittedName>
        <fullName evidence="3">Uncharacterized protein</fullName>
    </submittedName>
</protein>
<feature type="chain" id="PRO_5046983987" evidence="2">
    <location>
        <begin position="27"/>
        <end position="129"/>
    </location>
</feature>
<proteinExistence type="predicted"/>
<keyword evidence="4" id="KW-1185">Reference proteome</keyword>